<comment type="caution">
    <text evidence="2">The sequence shown here is derived from an EMBL/GenBank/DDBJ whole genome shotgun (WGS) entry which is preliminary data.</text>
</comment>
<accession>A0A6N8G2G1</accession>
<organism evidence="2 3">
    <name type="scientific">Gloeocapsopsis dulcis AAB1 = 1H9</name>
    <dbReference type="NCBI Taxonomy" id="1433147"/>
    <lineage>
        <taxon>Bacteria</taxon>
        <taxon>Bacillati</taxon>
        <taxon>Cyanobacteriota</taxon>
        <taxon>Cyanophyceae</taxon>
        <taxon>Oscillatoriophycideae</taxon>
        <taxon>Chroococcales</taxon>
        <taxon>Chroococcaceae</taxon>
        <taxon>Gloeocapsopsis</taxon>
        <taxon>Gloeocapsopsis dulcis</taxon>
    </lineage>
</organism>
<reference evidence="2 3" key="1">
    <citation type="journal article" date="2019" name="Front. Microbiol.">
        <title>Genomic Features for Desiccation Tolerance and Sugar Biosynthesis in the Extremophile Gloeocapsopsis sp. UTEX B3054.</title>
        <authorList>
            <person name="Urrejola C."/>
            <person name="Alcorta J."/>
            <person name="Salas L."/>
            <person name="Vasquez M."/>
            <person name="Polz M.F."/>
            <person name="Vicuna R."/>
            <person name="Diez B."/>
        </authorList>
    </citation>
    <scope>NUCLEOTIDE SEQUENCE [LARGE SCALE GENOMIC DNA]</scope>
    <source>
        <strain evidence="2 3">1H9</strain>
    </source>
</reference>
<dbReference type="GO" id="GO:0016787">
    <property type="term" value="F:hydrolase activity"/>
    <property type="evidence" value="ECO:0007669"/>
    <property type="project" value="InterPro"/>
</dbReference>
<dbReference type="InterPro" id="IPR029058">
    <property type="entry name" value="AB_hydrolase_fold"/>
</dbReference>
<keyword evidence="3" id="KW-1185">Reference proteome</keyword>
<dbReference type="PANTHER" id="PTHR46623">
    <property type="entry name" value="CARBOXYMETHYLENEBUTENOLIDASE-RELATED"/>
    <property type="match status" value="1"/>
</dbReference>
<name>A0A6N8G2G1_9CHRO</name>
<evidence type="ECO:0000313" key="2">
    <source>
        <dbReference type="EMBL" id="MUL38366.1"/>
    </source>
</evidence>
<sequence length="249" mass="27516">MAMVEIQTSHVNIPNTELQIPAYLAMPVGEGGYPGIIVIQEIFGVNEHIRDVTERIAKEGYAAIAPAIFHRVAPNFEVGYSPQDLELGRKYKQQTKATELLSDIQAAIDYLKDQPQVRKDGFGCIGFCFGGHVAYLAATLQDIQATASFYGAGITSQTLGGGSPTVTRTPEISGTIYAFFGMEDASIPQTDVDQIEAELKKYQVSHKIFRYAQADHGFFCDRRASYHPEAAADAWEHVKQLFQQHLKEV</sequence>
<protein>
    <submittedName>
        <fullName evidence="2">Carboxymethylenebutenolidase</fullName>
    </submittedName>
</protein>
<dbReference type="Pfam" id="PF01738">
    <property type="entry name" value="DLH"/>
    <property type="match status" value="1"/>
</dbReference>
<dbReference type="PANTHER" id="PTHR46623:SF6">
    <property type="entry name" value="ALPHA_BETA-HYDROLASES SUPERFAMILY PROTEIN"/>
    <property type="match status" value="1"/>
</dbReference>
<dbReference type="InterPro" id="IPR002925">
    <property type="entry name" value="Dienelactn_hydro"/>
</dbReference>
<dbReference type="RefSeq" id="WP_105221748.1">
    <property type="nucleotide sequence ID" value="NZ_CAWNSU010000113.1"/>
</dbReference>
<gene>
    <name evidence="2" type="ORF">BWI75_19040</name>
</gene>
<evidence type="ECO:0000259" key="1">
    <source>
        <dbReference type="Pfam" id="PF01738"/>
    </source>
</evidence>
<dbReference type="Gene3D" id="3.40.50.1820">
    <property type="entry name" value="alpha/beta hydrolase"/>
    <property type="match status" value="1"/>
</dbReference>
<evidence type="ECO:0000313" key="3">
    <source>
        <dbReference type="Proteomes" id="UP000441797"/>
    </source>
</evidence>
<proteinExistence type="predicted"/>
<dbReference type="AlphaFoldDB" id="A0A6N8G2G1"/>
<feature type="domain" description="Dienelactone hydrolase" evidence="1">
    <location>
        <begin position="20"/>
        <end position="246"/>
    </location>
</feature>
<dbReference type="OrthoDB" id="9787933at2"/>
<dbReference type="SUPFAM" id="SSF53474">
    <property type="entry name" value="alpha/beta-Hydrolases"/>
    <property type="match status" value="1"/>
</dbReference>
<dbReference type="Proteomes" id="UP000441797">
    <property type="component" value="Unassembled WGS sequence"/>
</dbReference>
<dbReference type="EMBL" id="NAPY01000037">
    <property type="protein sequence ID" value="MUL38366.1"/>
    <property type="molecule type" value="Genomic_DNA"/>
</dbReference>
<dbReference type="InterPro" id="IPR051049">
    <property type="entry name" value="Dienelactone_hydrolase-like"/>
</dbReference>